<accession>A0A4C1UDC0</accession>
<evidence type="ECO:0000313" key="1">
    <source>
        <dbReference type="EMBL" id="GBP23914.1"/>
    </source>
</evidence>
<dbReference type="EMBL" id="BGZK01000154">
    <property type="protein sequence ID" value="GBP23914.1"/>
    <property type="molecule type" value="Genomic_DNA"/>
</dbReference>
<reference evidence="1 2" key="1">
    <citation type="journal article" date="2019" name="Commun. Biol.">
        <title>The bagworm genome reveals a unique fibroin gene that provides high tensile strength.</title>
        <authorList>
            <person name="Kono N."/>
            <person name="Nakamura H."/>
            <person name="Ohtoshi R."/>
            <person name="Tomita M."/>
            <person name="Numata K."/>
            <person name="Arakawa K."/>
        </authorList>
    </citation>
    <scope>NUCLEOTIDE SEQUENCE [LARGE SCALE GENOMIC DNA]</scope>
</reference>
<organism evidence="1 2">
    <name type="scientific">Eumeta variegata</name>
    <name type="common">Bagworm moth</name>
    <name type="synonym">Eumeta japonica</name>
    <dbReference type="NCBI Taxonomy" id="151549"/>
    <lineage>
        <taxon>Eukaryota</taxon>
        <taxon>Metazoa</taxon>
        <taxon>Ecdysozoa</taxon>
        <taxon>Arthropoda</taxon>
        <taxon>Hexapoda</taxon>
        <taxon>Insecta</taxon>
        <taxon>Pterygota</taxon>
        <taxon>Neoptera</taxon>
        <taxon>Endopterygota</taxon>
        <taxon>Lepidoptera</taxon>
        <taxon>Glossata</taxon>
        <taxon>Ditrysia</taxon>
        <taxon>Tineoidea</taxon>
        <taxon>Psychidae</taxon>
        <taxon>Oiketicinae</taxon>
        <taxon>Eumeta</taxon>
    </lineage>
</organism>
<proteinExistence type="predicted"/>
<protein>
    <submittedName>
        <fullName evidence="1">Uncharacterized protein</fullName>
    </submittedName>
</protein>
<dbReference type="Proteomes" id="UP000299102">
    <property type="component" value="Unassembled WGS sequence"/>
</dbReference>
<dbReference type="AlphaFoldDB" id="A0A4C1UDC0"/>
<comment type="caution">
    <text evidence="1">The sequence shown here is derived from an EMBL/GenBank/DDBJ whole genome shotgun (WGS) entry which is preliminary data.</text>
</comment>
<name>A0A4C1UDC0_EUMVA</name>
<evidence type="ECO:0000313" key="2">
    <source>
        <dbReference type="Proteomes" id="UP000299102"/>
    </source>
</evidence>
<keyword evidence="2" id="KW-1185">Reference proteome</keyword>
<gene>
    <name evidence="1" type="ORF">EVAR_86291_1</name>
</gene>
<sequence>MNNKQRHGYLLFHRTNFRTRLWSLIHRRNSYFQYSTEFLSGTDDQSCPRPRPPPLALLHGQMKIVKDLTFRGHPCHKNHPAWSSIFLAALFTWTSVDISVDLSGQPALHRVHGFKHPTVTAAVPIALIRFDSGRKLLVSCGECCYNAPSLSNQRGRRTAANGIIGFGRKYARWVCLFDYAFCANQ</sequence>